<proteinExistence type="predicted"/>
<reference evidence="1" key="1">
    <citation type="submission" date="2006-10" db="EMBL/GenBank/DDBJ databases">
        <authorList>
            <person name="Amadeo P."/>
            <person name="Zhao Q."/>
            <person name="Wortman J."/>
            <person name="Fraser-Liggett C."/>
            <person name="Carlton J."/>
        </authorList>
    </citation>
    <scope>NUCLEOTIDE SEQUENCE</scope>
    <source>
        <strain evidence="1">G3</strain>
    </source>
</reference>
<keyword evidence="2" id="KW-1185">Reference proteome</keyword>
<dbReference type="SMR" id="A2E977"/>
<dbReference type="InterPro" id="IPR015943">
    <property type="entry name" value="WD40/YVTN_repeat-like_dom_sf"/>
</dbReference>
<organism evidence="1 2">
    <name type="scientific">Trichomonas vaginalis (strain ATCC PRA-98 / G3)</name>
    <dbReference type="NCBI Taxonomy" id="412133"/>
    <lineage>
        <taxon>Eukaryota</taxon>
        <taxon>Metamonada</taxon>
        <taxon>Parabasalia</taxon>
        <taxon>Trichomonadida</taxon>
        <taxon>Trichomonadidae</taxon>
        <taxon>Trichomonas</taxon>
    </lineage>
</organism>
<dbReference type="AlphaFoldDB" id="A2E977"/>
<dbReference type="VEuPathDB" id="TrichDB:TVAGG3_0421570"/>
<protein>
    <recommendedName>
        <fullName evidence="3">LisH domain-containing protein</fullName>
    </recommendedName>
</protein>
<dbReference type="OrthoDB" id="10261344at2759"/>
<dbReference type="Gene3D" id="2.130.10.10">
    <property type="entry name" value="YVTN repeat-like/Quinoprotein amine dehydrogenase"/>
    <property type="match status" value="1"/>
</dbReference>
<dbReference type="EMBL" id="DS113332">
    <property type="protein sequence ID" value="EAY10762.1"/>
    <property type="molecule type" value="Genomic_DNA"/>
</dbReference>
<dbReference type="SUPFAM" id="SSF50978">
    <property type="entry name" value="WD40 repeat-like"/>
    <property type="match status" value="1"/>
</dbReference>
<dbReference type="InParanoid" id="A2E977"/>
<dbReference type="RefSeq" id="XP_001322985.1">
    <property type="nucleotide sequence ID" value="XM_001322950.1"/>
</dbReference>
<name>A2E977_TRIV3</name>
<dbReference type="InterPro" id="IPR036322">
    <property type="entry name" value="WD40_repeat_dom_sf"/>
</dbReference>
<sequence length="366" mass="41469">MHPVQVVLQFLKEENYMEAFNALEKESGIKYKEGLFKEHMLRQTFGELQITGQTTTLRALMQGKKLKLTETSKKVEFNASPVAIIAIPEGILASFNDKTIRLFDADLNELKSTELNVPTILCFQYLDGKVYYCTMGGHVGVFDIQKFESEFALQVSNNHVTNIRILGDYIVASSYSGELSFVRRSDFILEKRFKHPNAISSMCLVNNGVIYALQNDNSFMYRSLDDIEQVQYLLMNPIEFDTHGFGVRDMKESPSDKSSFIVLTDQNRAVIYKFTPGAQELEVLANVDHVLSDGLTQPQMIWPTGPIFLSTTDDLKVNAVDIADNKLAFQISNWHKATRCLTMQNNILYVGAFDKSLSSFVLEETE</sequence>
<dbReference type="InterPro" id="IPR006594">
    <property type="entry name" value="LisH"/>
</dbReference>
<gene>
    <name evidence="1" type="ORF">TVAG_121660</name>
</gene>
<dbReference type="VEuPathDB" id="TrichDB:TVAG_121660"/>
<dbReference type="Proteomes" id="UP000001542">
    <property type="component" value="Unassembled WGS sequence"/>
</dbReference>
<evidence type="ECO:0000313" key="2">
    <source>
        <dbReference type="Proteomes" id="UP000001542"/>
    </source>
</evidence>
<evidence type="ECO:0008006" key="3">
    <source>
        <dbReference type="Google" id="ProtNLM"/>
    </source>
</evidence>
<dbReference type="PROSITE" id="PS50896">
    <property type="entry name" value="LISH"/>
    <property type="match status" value="1"/>
</dbReference>
<evidence type="ECO:0000313" key="1">
    <source>
        <dbReference type="EMBL" id="EAY10762.1"/>
    </source>
</evidence>
<accession>A2E977</accession>
<reference evidence="1" key="2">
    <citation type="journal article" date="2007" name="Science">
        <title>Draft genome sequence of the sexually transmitted pathogen Trichomonas vaginalis.</title>
        <authorList>
            <person name="Carlton J.M."/>
            <person name="Hirt R.P."/>
            <person name="Silva J.C."/>
            <person name="Delcher A.L."/>
            <person name="Schatz M."/>
            <person name="Zhao Q."/>
            <person name="Wortman J.R."/>
            <person name="Bidwell S.L."/>
            <person name="Alsmark U.C.M."/>
            <person name="Besteiro S."/>
            <person name="Sicheritz-Ponten T."/>
            <person name="Noel C.J."/>
            <person name="Dacks J.B."/>
            <person name="Foster P.G."/>
            <person name="Simillion C."/>
            <person name="Van de Peer Y."/>
            <person name="Miranda-Saavedra D."/>
            <person name="Barton G.J."/>
            <person name="Westrop G.D."/>
            <person name="Mueller S."/>
            <person name="Dessi D."/>
            <person name="Fiori P.L."/>
            <person name="Ren Q."/>
            <person name="Paulsen I."/>
            <person name="Zhang H."/>
            <person name="Bastida-Corcuera F.D."/>
            <person name="Simoes-Barbosa A."/>
            <person name="Brown M.T."/>
            <person name="Hayes R.D."/>
            <person name="Mukherjee M."/>
            <person name="Okumura C.Y."/>
            <person name="Schneider R."/>
            <person name="Smith A.J."/>
            <person name="Vanacova S."/>
            <person name="Villalvazo M."/>
            <person name="Haas B.J."/>
            <person name="Pertea M."/>
            <person name="Feldblyum T.V."/>
            <person name="Utterback T.R."/>
            <person name="Shu C.L."/>
            <person name="Osoegawa K."/>
            <person name="de Jong P.J."/>
            <person name="Hrdy I."/>
            <person name="Horvathova L."/>
            <person name="Zubacova Z."/>
            <person name="Dolezal P."/>
            <person name="Malik S.B."/>
            <person name="Logsdon J.M. Jr."/>
            <person name="Henze K."/>
            <person name="Gupta A."/>
            <person name="Wang C.C."/>
            <person name="Dunne R.L."/>
            <person name="Upcroft J.A."/>
            <person name="Upcroft P."/>
            <person name="White O."/>
            <person name="Salzberg S.L."/>
            <person name="Tang P."/>
            <person name="Chiu C.-H."/>
            <person name="Lee Y.-S."/>
            <person name="Embley T.M."/>
            <person name="Coombs G.H."/>
            <person name="Mottram J.C."/>
            <person name="Tachezy J."/>
            <person name="Fraser-Liggett C.M."/>
            <person name="Johnson P.J."/>
        </authorList>
    </citation>
    <scope>NUCLEOTIDE SEQUENCE [LARGE SCALE GENOMIC DNA]</scope>
    <source>
        <strain evidence="1">G3</strain>
    </source>
</reference>
<dbReference type="KEGG" id="tva:4768699"/>